<dbReference type="Proteomes" id="UP000226031">
    <property type="component" value="Unassembled WGS sequence"/>
</dbReference>
<dbReference type="EMBL" id="PDND01000027">
    <property type="protein sequence ID" value="PGH35147.1"/>
    <property type="molecule type" value="Genomic_DNA"/>
</dbReference>
<keyword evidence="7" id="KW-1185">Reference proteome</keyword>
<dbReference type="InterPro" id="IPR050416">
    <property type="entry name" value="FAD-linked_Oxidoreductase"/>
</dbReference>
<dbReference type="AlphaFoldDB" id="A0A2B7ZQU7"/>
<proteinExistence type="inferred from homology"/>
<comment type="caution">
    <text evidence="6">The sequence shown here is derived from an EMBL/GenBank/DDBJ whole genome shotgun (WGS) entry which is preliminary data.</text>
</comment>
<keyword evidence="2" id="KW-0285">Flavoprotein</keyword>
<evidence type="ECO:0000256" key="2">
    <source>
        <dbReference type="ARBA" id="ARBA00022630"/>
    </source>
</evidence>
<dbReference type="PANTHER" id="PTHR42973:SF34">
    <property type="entry name" value="FAD BINDING DOMAIN PROTEIN (AFU_ORTHOLOGUE AFUA_3G02770)"/>
    <property type="match status" value="1"/>
</dbReference>
<evidence type="ECO:0000256" key="1">
    <source>
        <dbReference type="ARBA" id="ARBA00005466"/>
    </source>
</evidence>
<evidence type="ECO:0000313" key="6">
    <source>
        <dbReference type="EMBL" id="PGH35147.1"/>
    </source>
</evidence>
<keyword evidence="3" id="KW-0274">FAD</keyword>
<accession>A0A2B7ZQU7</accession>
<evidence type="ECO:0000313" key="7">
    <source>
        <dbReference type="Proteomes" id="UP000226031"/>
    </source>
</evidence>
<reference evidence="6 7" key="1">
    <citation type="submission" date="2017-10" db="EMBL/GenBank/DDBJ databases">
        <title>Comparative genomics in systemic dimorphic fungi from Ajellomycetaceae.</title>
        <authorList>
            <person name="Munoz J.F."/>
            <person name="Mcewen J.G."/>
            <person name="Clay O.K."/>
            <person name="Cuomo C.A."/>
        </authorList>
    </citation>
    <scope>NUCLEOTIDE SEQUENCE [LARGE SCALE GENOMIC DNA]</scope>
    <source>
        <strain evidence="6 7">UAMH4076</strain>
    </source>
</reference>
<dbReference type="VEuPathDB" id="FungiDB:EMCG_05960"/>
<organism evidence="6 7">
    <name type="scientific">[Emmonsia] crescens</name>
    <dbReference type="NCBI Taxonomy" id="73230"/>
    <lineage>
        <taxon>Eukaryota</taxon>
        <taxon>Fungi</taxon>
        <taxon>Dikarya</taxon>
        <taxon>Ascomycota</taxon>
        <taxon>Pezizomycotina</taxon>
        <taxon>Eurotiomycetes</taxon>
        <taxon>Eurotiomycetidae</taxon>
        <taxon>Onygenales</taxon>
        <taxon>Ajellomycetaceae</taxon>
        <taxon>Emergomyces</taxon>
    </lineage>
</organism>
<dbReference type="InterPro" id="IPR036318">
    <property type="entry name" value="FAD-bd_PCMH-like_sf"/>
</dbReference>
<dbReference type="GO" id="GO:0016491">
    <property type="term" value="F:oxidoreductase activity"/>
    <property type="evidence" value="ECO:0007669"/>
    <property type="project" value="UniProtKB-KW"/>
</dbReference>
<dbReference type="STRING" id="73230.A0A2B7ZQU7"/>
<keyword evidence="4" id="KW-0560">Oxidoreductase</keyword>
<dbReference type="PANTHER" id="PTHR42973">
    <property type="entry name" value="BINDING OXIDOREDUCTASE, PUTATIVE (AFU_ORTHOLOGUE AFUA_1G17690)-RELATED"/>
    <property type="match status" value="1"/>
</dbReference>
<feature type="domain" description="FAD-binding PCMH-type" evidence="5">
    <location>
        <begin position="94"/>
        <end position="264"/>
    </location>
</feature>
<dbReference type="Pfam" id="PF01565">
    <property type="entry name" value="FAD_binding_4"/>
    <property type="match status" value="1"/>
</dbReference>
<dbReference type="GO" id="GO:0071949">
    <property type="term" value="F:FAD binding"/>
    <property type="evidence" value="ECO:0007669"/>
    <property type="project" value="InterPro"/>
</dbReference>
<protein>
    <recommendedName>
        <fullName evidence="5">FAD-binding PCMH-type domain-containing protein</fullName>
    </recommendedName>
</protein>
<evidence type="ECO:0000256" key="3">
    <source>
        <dbReference type="ARBA" id="ARBA00022827"/>
    </source>
</evidence>
<evidence type="ECO:0000259" key="5">
    <source>
        <dbReference type="PROSITE" id="PS51387"/>
    </source>
</evidence>
<dbReference type="SUPFAM" id="SSF56176">
    <property type="entry name" value="FAD-binding/transporter-associated domain-like"/>
    <property type="match status" value="1"/>
</dbReference>
<dbReference type="InterPro" id="IPR016166">
    <property type="entry name" value="FAD-bd_PCMH"/>
</dbReference>
<dbReference type="InterPro" id="IPR016169">
    <property type="entry name" value="FAD-bd_PCMH_sub2"/>
</dbReference>
<gene>
    <name evidence="6" type="ORF">GX50_02069</name>
</gene>
<dbReference type="PROSITE" id="PS51387">
    <property type="entry name" value="FAD_PCMH"/>
    <property type="match status" value="1"/>
</dbReference>
<name>A0A2B7ZQU7_9EURO</name>
<dbReference type="InterPro" id="IPR006094">
    <property type="entry name" value="Oxid_FAD_bind_N"/>
</dbReference>
<sequence>MRLSYYPTLISILLGYHGVALKPPDIDLTPLSVYQDGPLEKSPILPKFSKTDTILRRCEFACSYLSKTYADRVSFPGNEKYTQFQASFWSQQQSNTQPMCIFRPETVKHVSFAMFVITEVNCTFAVRSGGHATFPGASNIQDGMTFDMRSINEITISSDRKTGVLGTGNTWYDIYKALEVHNLTAVGARAADVGVGGQILGGGISFLSNLYGWACENVRNYEIVGAHGGILNIDAEHPEMFFSLCGGGNNFGIVTRFTVNLYPQGPMWQGLRGFNMDQKQAVLDAYVNLGRNINKDTSSNNGFTAFTLSHDTERVSVHLENMDGIPYPPIFEEVKAIPAVIETSKVQYMSEITKTLANGTPAGSRNTHWTYTFKLDAWLAGFVVDIFLAAIQPLREIMGIIADCNFQTITEPMLSYMKGNAFGLSAEEGPYTLLFLSAVWSNEADDESIYKAFSNMIQTIKAKAKGSGLHVDYLFMNYASQFQDVISSYGAENVRRLRVASYNDDPEQFLEKLQPGYFKLNGSAPAELRVDGI</sequence>
<dbReference type="Gene3D" id="3.30.465.10">
    <property type="match status" value="1"/>
</dbReference>
<evidence type="ECO:0000256" key="4">
    <source>
        <dbReference type="ARBA" id="ARBA00023002"/>
    </source>
</evidence>
<comment type="similarity">
    <text evidence="1">Belongs to the oxygen-dependent FAD-linked oxidoreductase family.</text>
</comment>